<protein>
    <recommendedName>
        <fullName evidence="3">Tail protein</fullName>
    </recommendedName>
</protein>
<gene>
    <name evidence="1" type="ORF">GGR89_003779</name>
</gene>
<evidence type="ECO:0000313" key="1">
    <source>
        <dbReference type="EMBL" id="NJB99438.1"/>
    </source>
</evidence>
<proteinExistence type="predicted"/>
<reference evidence="1 2" key="1">
    <citation type="submission" date="2020-03" db="EMBL/GenBank/DDBJ databases">
        <title>Genomic Encyclopedia of Type Strains, Phase IV (KMG-IV): sequencing the most valuable type-strain genomes for metagenomic binning, comparative biology and taxonomic classification.</title>
        <authorList>
            <person name="Goeker M."/>
        </authorList>
    </citation>
    <scope>NUCLEOTIDE SEQUENCE [LARGE SCALE GENOMIC DNA]</scope>
    <source>
        <strain evidence="1 2">DSM 7225</strain>
    </source>
</reference>
<dbReference type="RefSeq" id="WP_125977292.1">
    <property type="nucleotide sequence ID" value="NZ_BAAADY010000020.1"/>
</dbReference>
<organism evidence="1 2">
    <name type="scientific">Sphingomonas trueperi</name>
    <dbReference type="NCBI Taxonomy" id="53317"/>
    <lineage>
        <taxon>Bacteria</taxon>
        <taxon>Pseudomonadati</taxon>
        <taxon>Pseudomonadota</taxon>
        <taxon>Alphaproteobacteria</taxon>
        <taxon>Sphingomonadales</taxon>
        <taxon>Sphingomonadaceae</taxon>
        <taxon>Sphingomonas</taxon>
    </lineage>
</organism>
<comment type="caution">
    <text evidence="1">The sequence shown here is derived from an EMBL/GenBank/DDBJ whole genome shotgun (WGS) entry which is preliminary data.</text>
</comment>
<dbReference type="AlphaFoldDB" id="A0A7X6BE93"/>
<sequence length="1028" mass="107493">MTMWAQIDAYDPVAGAPVVLRAASVDDPAVCMAAGGPWWPMLAKLPVLRYDLFDGAFGGEISAPTGTIELQAEAWPNLGRYALADARVQLWTDISSDPIFDGRATAQPQLLDGRAQLAIRVDDGWLDKPLLATYAGTTGVEGPASLKGQPKPLALGAPRYVAGKLIDSVNNVFQVSAYGAVQAFEAALERLARFEGALADYPNYAALVAATVPAGTWATCKAQGLARFGAPPNGQVSFLMQGDASGPNGWARKPGQLIRRLALLSGGAGKIDDASLDALDAARPYNLSLYLDQQTTARQLIQAIAASVNAVAGVSWAGKLFVVPVGLGAASLTLAADGSALPPVRSVEQMEVSAPFSKVAMAAARAWTVHALADIAFADPLIDMGPYDPAVTYRAGNIVQFEGSSYRYSSATPSAGNAPPNTAYWAVLAAQGVPGEPGPPGKALTITSDRQMITYSSAGLPVPEGQTVTFTANKQNTAATVYWSLADGAGNPVSITYLSGATGDSVQMTEAAFAAARGTTKSVIVTATLTDGATLTSKAQVAAVQDGAASPSATALRLTTRSIQIQAFADGTVKGLEKANGQLSVWNGDANITAAATLSAVAEGCTGTINTAADTPVSGKPKGYYQITGMSADDGTLTLTAVVGGVTLSEVVSISKLRGGYEIIKAPNPLPTDHLFEGRMVFLELDGKLWRFHDGAWTSAVPAADLVGTVASSQLGIGVGGNQLIGAVPGTNPRNYMRFAYNPDGVQYYDVVTGGLTTGGQGVLQSLNFGYDPGPDYSLPDGSTFMVYQPNSQTGAAHFSDIRMARMKNQNGDLDEMWPIEEGKTYEFSLWACAYGCRLAVLIVWFDGDGNALSETPTGDPVANSYALVEPDEVPGRTTLGGYKRIYNRGKAPVGARQAMLVFRKAHTTPNASGTSRLFGARPMFAETAENATEMLPYSVPAYGFLRAENLIARSIVGEKVAFQTLIGDHMQIGSIDAARLAVTELSAITARIGLLRTASAGKRAEFRNDGVAVFNSSNVNTFFAGEY</sequence>
<accession>A0A7X6BE93</accession>
<name>A0A7X6BE93_9SPHN</name>
<dbReference type="Proteomes" id="UP000531251">
    <property type="component" value="Unassembled WGS sequence"/>
</dbReference>
<keyword evidence="2" id="KW-1185">Reference proteome</keyword>
<evidence type="ECO:0008006" key="3">
    <source>
        <dbReference type="Google" id="ProtNLM"/>
    </source>
</evidence>
<evidence type="ECO:0000313" key="2">
    <source>
        <dbReference type="Proteomes" id="UP000531251"/>
    </source>
</evidence>
<dbReference type="EMBL" id="JAATJB010000015">
    <property type="protein sequence ID" value="NJB99438.1"/>
    <property type="molecule type" value="Genomic_DNA"/>
</dbReference>